<proteinExistence type="predicted"/>
<dbReference type="HOGENOM" id="CLU_1420277_0_0_9"/>
<feature type="signal peptide" evidence="1">
    <location>
        <begin position="1"/>
        <end position="26"/>
    </location>
</feature>
<organism evidence="2 3">
    <name type="scientific">Clostridioides difficile (strain CD196)</name>
    <name type="common">Peptoclostridium difficile</name>
    <dbReference type="NCBI Taxonomy" id="645462"/>
    <lineage>
        <taxon>Bacteria</taxon>
        <taxon>Bacillati</taxon>
        <taxon>Bacillota</taxon>
        <taxon>Clostridia</taxon>
        <taxon>Peptostreptococcales</taxon>
        <taxon>Peptostreptococcaceae</taxon>
        <taxon>Clostridioides</taxon>
    </lineage>
</organism>
<feature type="chain" id="PRO_5002616544" description="Cell wall hydrolase" evidence="1">
    <location>
        <begin position="27"/>
        <end position="191"/>
    </location>
</feature>
<evidence type="ECO:0008006" key="4">
    <source>
        <dbReference type="Google" id="ProtNLM"/>
    </source>
</evidence>
<keyword evidence="1" id="KW-0732">Signal</keyword>
<dbReference type="RefSeq" id="WP_009888245.1">
    <property type="nucleotide sequence ID" value="NC_013315.1"/>
</dbReference>
<protein>
    <recommendedName>
        <fullName evidence="4">Cell wall hydrolase</fullName>
    </recommendedName>
</protein>
<dbReference type="EMBL" id="FN538970">
    <property type="protein sequence ID" value="CBA66545.1"/>
    <property type="molecule type" value="Genomic_DNA"/>
</dbReference>
<name>A0A0H3N801_CLODC</name>
<dbReference type="KEGG" id="cdc:CD196_3234"/>
<reference evidence="2 3" key="1">
    <citation type="journal article" date="2009" name="Genome Biol.">
        <title>Comparative genome and phenotypic analysis of Clostridium difficile 027 strains provides insight into the evolution of a hypervirulent bacterium.</title>
        <authorList>
            <person name="Stabler R.A."/>
            <person name="He M."/>
            <person name="Dawson L."/>
            <person name="Martin M."/>
            <person name="Valiente E."/>
            <person name="Corton C."/>
            <person name="Lawley T.D."/>
            <person name="Sebaihia M."/>
            <person name="Quail M.A."/>
            <person name="Rose G."/>
            <person name="Gerding D.N."/>
            <person name="Gibert M."/>
            <person name="Popoff M.R."/>
            <person name="Parkhill J."/>
            <person name="Dougan G."/>
            <person name="Wren B.W."/>
        </authorList>
    </citation>
    <scope>NUCLEOTIDE SEQUENCE [LARGE SCALE GENOMIC DNA]</scope>
    <source>
        <strain evidence="2 3">CD196</strain>
    </source>
</reference>
<dbReference type="AlphaFoldDB" id="A0A0H3N801"/>
<gene>
    <name evidence="2" type="ordered locus">CD196_3234</name>
</gene>
<accession>A0A0H3N801</accession>
<evidence type="ECO:0000313" key="3">
    <source>
        <dbReference type="Proteomes" id="UP000002068"/>
    </source>
</evidence>
<evidence type="ECO:0000256" key="1">
    <source>
        <dbReference type="SAM" id="SignalP"/>
    </source>
</evidence>
<evidence type="ECO:0000313" key="2">
    <source>
        <dbReference type="EMBL" id="CBA66545.1"/>
    </source>
</evidence>
<dbReference type="Proteomes" id="UP000002068">
    <property type="component" value="Chromosome"/>
</dbReference>
<sequence length="191" mass="22094">MLKKKIISFLMAGIFVLSSGYNLVYASTFEENEYKQELVNENEFTIINSNENEMIVDKKGNNTYVSTKVTPGSWKNVKYLGQKSRKLSSPYTRERIIQTIQWGLGYLSGGSSFLLGLAESIYREKVYDITKYGGVYTKTYYRRQITDIRNSHANVPVPYRYEYVTYFYSSSNFKKVVYTERVGDGIKLANN</sequence>